<organism evidence="11 12">
    <name type="scientific">Eggerthella lenta</name>
    <name type="common">Eubacterium lentum</name>
    <dbReference type="NCBI Taxonomy" id="84112"/>
    <lineage>
        <taxon>Bacteria</taxon>
        <taxon>Bacillati</taxon>
        <taxon>Actinomycetota</taxon>
        <taxon>Coriobacteriia</taxon>
        <taxon>Eggerthellales</taxon>
        <taxon>Eggerthellaceae</taxon>
        <taxon>Eggerthella</taxon>
    </lineage>
</organism>
<feature type="domain" description="Bacterial sugar transferase" evidence="10">
    <location>
        <begin position="54"/>
        <end position="244"/>
    </location>
</feature>
<dbReference type="AlphaFoldDB" id="A0A5C5CBS8"/>
<evidence type="ECO:0000313" key="12">
    <source>
        <dbReference type="Proteomes" id="UP000312594"/>
    </source>
</evidence>
<evidence type="ECO:0000256" key="7">
    <source>
        <dbReference type="ARBA" id="ARBA00023136"/>
    </source>
</evidence>
<evidence type="ECO:0000313" key="11">
    <source>
        <dbReference type="EMBL" id="TNU96283.1"/>
    </source>
</evidence>
<dbReference type="Proteomes" id="UP000312594">
    <property type="component" value="Unassembled WGS sequence"/>
</dbReference>
<dbReference type="GO" id="GO:0016780">
    <property type="term" value="F:phosphotransferase activity, for other substituted phosphate groups"/>
    <property type="evidence" value="ECO:0007669"/>
    <property type="project" value="TreeGrafter"/>
</dbReference>
<dbReference type="GO" id="GO:0005886">
    <property type="term" value="C:plasma membrane"/>
    <property type="evidence" value="ECO:0007669"/>
    <property type="project" value="UniProtKB-SubCell"/>
</dbReference>
<feature type="transmembrane region" description="Helical" evidence="9">
    <location>
        <begin position="59"/>
        <end position="82"/>
    </location>
</feature>
<evidence type="ECO:0000256" key="5">
    <source>
        <dbReference type="ARBA" id="ARBA00022692"/>
    </source>
</evidence>
<evidence type="ECO:0000256" key="8">
    <source>
        <dbReference type="SAM" id="MobiDB-lite"/>
    </source>
</evidence>
<dbReference type="InterPro" id="IPR003362">
    <property type="entry name" value="Bact_transf"/>
</dbReference>
<evidence type="ECO:0000256" key="6">
    <source>
        <dbReference type="ARBA" id="ARBA00022989"/>
    </source>
</evidence>
<gene>
    <name evidence="11" type="ORF">FIC87_00620</name>
</gene>
<dbReference type="Pfam" id="PF02397">
    <property type="entry name" value="Bac_transf"/>
    <property type="match status" value="1"/>
</dbReference>
<comment type="subcellular location">
    <subcellularLocation>
        <location evidence="1">Cell membrane</location>
    </subcellularLocation>
</comment>
<keyword evidence="5 9" id="KW-0812">Transmembrane</keyword>
<keyword evidence="7 9" id="KW-0472">Membrane</keyword>
<comment type="similarity">
    <text evidence="2">Belongs to the bacterial sugar transferase family.</text>
</comment>
<evidence type="ECO:0000259" key="10">
    <source>
        <dbReference type="Pfam" id="PF02397"/>
    </source>
</evidence>
<evidence type="ECO:0000256" key="9">
    <source>
        <dbReference type="SAM" id="Phobius"/>
    </source>
</evidence>
<comment type="caution">
    <text evidence="11">The sequence shown here is derived from an EMBL/GenBank/DDBJ whole genome shotgun (WGS) entry which is preliminary data.</text>
</comment>
<evidence type="ECO:0000256" key="4">
    <source>
        <dbReference type="ARBA" id="ARBA00022679"/>
    </source>
</evidence>
<name>A0A5C5CBS8_EGGLN</name>
<keyword evidence="3" id="KW-1003">Cell membrane</keyword>
<protein>
    <submittedName>
        <fullName evidence="11">Sugar transferase</fullName>
    </submittedName>
</protein>
<reference evidence="11 12" key="1">
    <citation type="journal article" date="2005" name="Appl. Environ. Microbiol.">
        <title>Intestinal bacterial communities that produce active estrogen-like compounds enterodiol and enterolactone in humans.</title>
        <authorList>
            <person name="Clavel T."/>
            <person name="Henderson G."/>
            <person name="Alpert C.A."/>
            <person name="Philippe C."/>
            <person name="Rigottier-Gois L."/>
            <person name="Dore J."/>
            <person name="Blaut M."/>
        </authorList>
    </citation>
    <scope>NUCLEOTIDE SEQUENCE [LARGE SCALE GENOMIC DNA]</scope>
    <source>
        <strain evidence="11 12">SECO-MT75m2</strain>
    </source>
</reference>
<evidence type="ECO:0000256" key="3">
    <source>
        <dbReference type="ARBA" id="ARBA00022475"/>
    </source>
</evidence>
<dbReference type="PANTHER" id="PTHR30576">
    <property type="entry name" value="COLANIC BIOSYNTHESIS UDP-GLUCOSE LIPID CARRIER TRANSFERASE"/>
    <property type="match status" value="1"/>
</dbReference>
<accession>A0A5C5CBS8</accession>
<sequence length="251" mass="27647">MLRGGALTRCPSPATQPFRPSSAEASVPVARGGCGRALPHRAPAAGRLAYRFAKRAFDVAFSLAVVLLCLVPVALLCAAIRLESEGSPLYRQRRVGLEGRPIGILKLRTMVADSDDVERHLDPVQLEQWRRERKVDGDPRVTKVGRFLRKTSLDELPQFLNVLAGQMSVIGPRPVVEEELAAYGDDAGELLSAKPGITGWWQVQARNDATYGDGSRQELELFYVRNASLAMDARVFLKTFSIMFGKDRTGR</sequence>
<evidence type="ECO:0000256" key="2">
    <source>
        <dbReference type="ARBA" id="ARBA00006464"/>
    </source>
</evidence>
<evidence type="ECO:0000256" key="1">
    <source>
        <dbReference type="ARBA" id="ARBA00004236"/>
    </source>
</evidence>
<proteinExistence type="inferred from homology"/>
<keyword evidence="6 9" id="KW-1133">Transmembrane helix</keyword>
<dbReference type="PANTHER" id="PTHR30576:SF4">
    <property type="entry name" value="UNDECAPRENYL-PHOSPHATE GALACTOSE PHOSPHOTRANSFERASE"/>
    <property type="match status" value="1"/>
</dbReference>
<feature type="region of interest" description="Disordered" evidence="8">
    <location>
        <begin position="1"/>
        <end position="25"/>
    </location>
</feature>
<keyword evidence="4 11" id="KW-0808">Transferase</keyword>
<dbReference type="EMBL" id="VEVP01000001">
    <property type="protein sequence ID" value="TNU96283.1"/>
    <property type="molecule type" value="Genomic_DNA"/>
</dbReference>